<dbReference type="Proteomes" id="UP001433071">
    <property type="component" value="Unassembled WGS sequence"/>
</dbReference>
<dbReference type="RefSeq" id="WP_352558227.1">
    <property type="nucleotide sequence ID" value="NZ_JAMYQB010000010.1"/>
</dbReference>
<proteinExistence type="inferred from homology"/>
<sequence length="453" mass="49716">MDTTRTSEAIDQDRRRLLGTAAAGIAAAGAASLLPSQLAAASTSDAIRPFTVSFPQEEINELRRRIAATRWPERELVSDEASRRIWSTPATVGPTQGVQLATMQKLMQYWGTEYDWSKCEAQLKALPNFVTEIDGLDIHFIHVKSKHQGALPVIITHGWPGSVIELLKIIDPFTNPTAHGGTEAEAFDVVIPSMPGYGFSGKPTETGWDPGRIARAWIVLMKRLGYDRYVAQGGDWGALITEQMALIAPPELVAIHTNMPGTIPPEIVKALASGGPPPADLGPDEKRAYQQVAFFYKNGLGYANEMALRPQTLYGIVDSPAGLAAWILDHDADSYALIARSFDGEPEGLTRDDILDNITFYWLTNTAISSARLYWEHTQTAKAGFFDAKGITIPVGATANPSEIYTAPKSWTERAFPKLLHYGRTDKGCHFAAWEQPKSFTEEVRATFKTLQT</sequence>
<name>A0ABV1YZL0_9HYPH</name>
<evidence type="ECO:0000313" key="5">
    <source>
        <dbReference type="EMBL" id="MER9405181.1"/>
    </source>
</evidence>
<dbReference type="PANTHER" id="PTHR21661">
    <property type="entry name" value="EPOXIDE HYDROLASE 1-RELATED"/>
    <property type="match status" value="1"/>
</dbReference>
<dbReference type="PROSITE" id="PS51318">
    <property type="entry name" value="TAT"/>
    <property type="match status" value="1"/>
</dbReference>
<dbReference type="InterPro" id="IPR006311">
    <property type="entry name" value="TAT_signal"/>
</dbReference>
<dbReference type="Pfam" id="PF06441">
    <property type="entry name" value="EHN"/>
    <property type="match status" value="1"/>
</dbReference>
<dbReference type="Gene3D" id="3.40.50.1820">
    <property type="entry name" value="alpha/beta hydrolase"/>
    <property type="match status" value="1"/>
</dbReference>
<gene>
    <name evidence="5" type="ORF">NKI36_14120</name>
</gene>
<dbReference type="PANTHER" id="PTHR21661:SF35">
    <property type="entry name" value="EPOXIDE HYDROLASE"/>
    <property type="match status" value="1"/>
</dbReference>
<feature type="domain" description="Epoxide hydrolase N-terminal" evidence="4">
    <location>
        <begin position="47"/>
        <end position="165"/>
    </location>
</feature>
<dbReference type="PRINTS" id="PR00412">
    <property type="entry name" value="EPOXHYDRLASE"/>
</dbReference>
<organism evidence="5 6">
    <name type="scientific">Mesorhizobium caraganae</name>
    <dbReference type="NCBI Taxonomy" id="483206"/>
    <lineage>
        <taxon>Bacteria</taxon>
        <taxon>Pseudomonadati</taxon>
        <taxon>Pseudomonadota</taxon>
        <taxon>Alphaproteobacteria</taxon>
        <taxon>Hyphomicrobiales</taxon>
        <taxon>Phyllobacteriaceae</taxon>
        <taxon>Mesorhizobium</taxon>
    </lineage>
</organism>
<evidence type="ECO:0000313" key="6">
    <source>
        <dbReference type="Proteomes" id="UP001433071"/>
    </source>
</evidence>
<comment type="caution">
    <text evidence="5">The sequence shown here is derived from an EMBL/GenBank/DDBJ whole genome shotgun (WGS) entry which is preliminary data.</text>
</comment>
<dbReference type="GO" id="GO:0016787">
    <property type="term" value="F:hydrolase activity"/>
    <property type="evidence" value="ECO:0007669"/>
    <property type="project" value="UniProtKB-KW"/>
</dbReference>
<dbReference type="PIRSF" id="PIRSF001112">
    <property type="entry name" value="Epoxide_hydrolase"/>
    <property type="match status" value="1"/>
</dbReference>
<keyword evidence="2" id="KW-0058">Aromatic hydrocarbons catabolism</keyword>
<accession>A0ABV1YZL0</accession>
<reference evidence="5 6" key="1">
    <citation type="journal article" date="2024" name="Proc. Natl. Acad. Sci. U.S.A.">
        <title>The evolutionary genomics of adaptation to stress in wild rhizobium bacteria.</title>
        <authorList>
            <person name="Kehlet-Delgado H."/>
            <person name="Montoya A.P."/>
            <person name="Jensen K.T."/>
            <person name="Wendlandt C.E."/>
            <person name="Dexheimer C."/>
            <person name="Roberts M."/>
            <person name="Torres Martinez L."/>
            <person name="Friesen M.L."/>
            <person name="Griffitts J.S."/>
            <person name="Porter S.S."/>
        </authorList>
    </citation>
    <scope>NUCLEOTIDE SEQUENCE [LARGE SCALE GENOMIC DNA]</scope>
    <source>
        <strain evidence="5 6">M0641</strain>
    </source>
</reference>
<dbReference type="SUPFAM" id="SSF53474">
    <property type="entry name" value="alpha/beta-Hydrolases"/>
    <property type="match status" value="1"/>
</dbReference>
<dbReference type="EMBL" id="JAMYQB010000010">
    <property type="protein sequence ID" value="MER9405181.1"/>
    <property type="molecule type" value="Genomic_DNA"/>
</dbReference>
<dbReference type="InterPro" id="IPR010497">
    <property type="entry name" value="Epoxide_hydro_N"/>
</dbReference>
<protein>
    <submittedName>
        <fullName evidence="5">Epoxide hydrolase</fullName>
    </submittedName>
</protein>
<dbReference type="InterPro" id="IPR000639">
    <property type="entry name" value="Epox_hydrolase-like"/>
</dbReference>
<evidence type="ECO:0000256" key="3">
    <source>
        <dbReference type="ARBA" id="ARBA00022801"/>
    </source>
</evidence>
<evidence type="ECO:0000256" key="1">
    <source>
        <dbReference type="ARBA" id="ARBA00010088"/>
    </source>
</evidence>
<dbReference type="InterPro" id="IPR016292">
    <property type="entry name" value="Epoxide_hydrolase"/>
</dbReference>
<comment type="similarity">
    <text evidence="1">Belongs to the peptidase S33 family.</text>
</comment>
<dbReference type="InterPro" id="IPR029058">
    <property type="entry name" value="AB_hydrolase_fold"/>
</dbReference>
<evidence type="ECO:0000256" key="2">
    <source>
        <dbReference type="ARBA" id="ARBA00022797"/>
    </source>
</evidence>
<evidence type="ECO:0000259" key="4">
    <source>
        <dbReference type="Pfam" id="PF06441"/>
    </source>
</evidence>
<keyword evidence="3 5" id="KW-0378">Hydrolase</keyword>
<keyword evidence="6" id="KW-1185">Reference proteome</keyword>